<dbReference type="RefSeq" id="WP_143014224.1">
    <property type="nucleotide sequence ID" value="NZ_FNAI01000013.1"/>
</dbReference>
<keyword evidence="2" id="KW-1185">Reference proteome</keyword>
<evidence type="ECO:0000313" key="2">
    <source>
        <dbReference type="Proteomes" id="UP000199072"/>
    </source>
</evidence>
<proteinExistence type="predicted"/>
<organism evidence="1 2">
    <name type="scientific">Mucilaginibacter pineti</name>
    <dbReference type="NCBI Taxonomy" id="1391627"/>
    <lineage>
        <taxon>Bacteria</taxon>
        <taxon>Pseudomonadati</taxon>
        <taxon>Bacteroidota</taxon>
        <taxon>Sphingobacteriia</taxon>
        <taxon>Sphingobacteriales</taxon>
        <taxon>Sphingobacteriaceae</taxon>
        <taxon>Mucilaginibacter</taxon>
    </lineage>
</organism>
<dbReference type="Proteomes" id="UP000199072">
    <property type="component" value="Unassembled WGS sequence"/>
</dbReference>
<name>A0A1G7ILG5_9SPHI</name>
<sequence>MLPIDINDPAIIEAHKVHVEQVFARLNAKVFGGKGGNKMSDPTKEITDLFKHNKGQLVKDLIGAKPDQLMDHVAAFWRWLDKDFTHEKYADYLQLKKALAASEKDAQASDGEQKKKKKEPVVLSEPDKNLVKAYNDWNKIIAQLFDYERWFQNGNNSPRYDSYTLAVNLGRPTCTYCNRIYTGTMKTAAGKKVMRPTFDHWFPQFKYPLLALSFYNLIPSCSVCNSSVKGFAELKLKEHEHPYMGKDLIGKYRFSYDYQGGINRYKIKMLTQPGEELLKATLAVQKLDLIYDVHQTELSDLILLAESNSPYYINSIVELFPNSGLSYNEAYRLAFSTEAYSKDFYKRPLSKFKYDILKELLRVSHDAENSPKIK</sequence>
<reference evidence="1 2" key="1">
    <citation type="submission" date="2016-10" db="EMBL/GenBank/DDBJ databases">
        <authorList>
            <person name="de Groot N.N."/>
        </authorList>
    </citation>
    <scope>NUCLEOTIDE SEQUENCE [LARGE SCALE GENOMIC DNA]</scope>
    <source>
        <strain evidence="1 2">47C3B</strain>
    </source>
</reference>
<evidence type="ECO:0008006" key="3">
    <source>
        <dbReference type="Google" id="ProtNLM"/>
    </source>
</evidence>
<dbReference type="STRING" id="1391627.SAMN05216464_11378"/>
<accession>A0A1G7ILG5</accession>
<dbReference type="Gene3D" id="1.10.30.50">
    <property type="match status" value="1"/>
</dbReference>
<evidence type="ECO:0000313" key="1">
    <source>
        <dbReference type="EMBL" id="SDF13572.1"/>
    </source>
</evidence>
<protein>
    <recommendedName>
        <fullName evidence="3">TIGR02646 family protein</fullName>
    </recommendedName>
</protein>
<dbReference type="EMBL" id="FNAI01000013">
    <property type="protein sequence ID" value="SDF13572.1"/>
    <property type="molecule type" value="Genomic_DNA"/>
</dbReference>
<dbReference type="AlphaFoldDB" id="A0A1G7ILG5"/>
<dbReference type="OrthoDB" id="9816185at2"/>
<gene>
    <name evidence="1" type="ORF">SAMN05216464_11378</name>
</gene>